<organism evidence="2">
    <name type="scientific">Anguilla anguilla</name>
    <name type="common">European freshwater eel</name>
    <name type="synonym">Muraena anguilla</name>
    <dbReference type="NCBI Taxonomy" id="7936"/>
    <lineage>
        <taxon>Eukaryota</taxon>
        <taxon>Metazoa</taxon>
        <taxon>Chordata</taxon>
        <taxon>Craniata</taxon>
        <taxon>Vertebrata</taxon>
        <taxon>Euteleostomi</taxon>
        <taxon>Actinopterygii</taxon>
        <taxon>Neopterygii</taxon>
        <taxon>Teleostei</taxon>
        <taxon>Anguilliformes</taxon>
        <taxon>Anguillidae</taxon>
        <taxon>Anguilla</taxon>
    </lineage>
</organism>
<evidence type="ECO:0000256" key="1">
    <source>
        <dbReference type="SAM" id="Phobius"/>
    </source>
</evidence>
<dbReference type="EMBL" id="GBXM01010736">
    <property type="protein sequence ID" value="JAH97841.1"/>
    <property type="molecule type" value="Transcribed_RNA"/>
</dbReference>
<name>A0A0E9X5X3_ANGAN</name>
<keyword evidence="1" id="KW-0812">Transmembrane</keyword>
<dbReference type="AlphaFoldDB" id="A0A0E9X5X3"/>
<keyword evidence="1" id="KW-0472">Membrane</keyword>
<sequence length="80" mass="9377">MLLFTLRRLLLTLFMSRAVVWNAFYTLPLSSYGGLGFNVLQDLDRFTMWKISFFFFVIIAIPLHNNRTLASINLFTEHSD</sequence>
<evidence type="ECO:0000313" key="2">
    <source>
        <dbReference type="EMBL" id="JAH97841.1"/>
    </source>
</evidence>
<reference evidence="2" key="1">
    <citation type="submission" date="2014-11" db="EMBL/GenBank/DDBJ databases">
        <authorList>
            <person name="Amaro Gonzalez C."/>
        </authorList>
    </citation>
    <scope>NUCLEOTIDE SEQUENCE</scope>
</reference>
<accession>A0A0E9X5X3</accession>
<keyword evidence="1" id="KW-1133">Transmembrane helix</keyword>
<reference evidence="2" key="2">
    <citation type="journal article" date="2015" name="Fish Shellfish Immunol.">
        <title>Early steps in the European eel (Anguilla anguilla)-Vibrio vulnificus interaction in the gills: Role of the RtxA13 toxin.</title>
        <authorList>
            <person name="Callol A."/>
            <person name="Pajuelo D."/>
            <person name="Ebbesson L."/>
            <person name="Teles M."/>
            <person name="MacKenzie S."/>
            <person name="Amaro C."/>
        </authorList>
    </citation>
    <scope>NUCLEOTIDE SEQUENCE</scope>
</reference>
<proteinExistence type="predicted"/>
<protein>
    <submittedName>
        <fullName evidence="2">Uncharacterized protein</fullName>
    </submittedName>
</protein>
<feature type="transmembrane region" description="Helical" evidence="1">
    <location>
        <begin position="46"/>
        <end position="63"/>
    </location>
</feature>